<dbReference type="CDD" id="cd13970">
    <property type="entry name" value="ABC1_ADCK3"/>
    <property type="match status" value="1"/>
</dbReference>
<evidence type="ECO:0000256" key="1">
    <source>
        <dbReference type="ARBA" id="ARBA00009670"/>
    </source>
</evidence>
<evidence type="ECO:0000256" key="4">
    <source>
        <dbReference type="ARBA" id="ARBA00022840"/>
    </source>
</evidence>
<evidence type="ECO:0000259" key="5">
    <source>
        <dbReference type="Pfam" id="PF03109"/>
    </source>
</evidence>
<dbReference type="OrthoDB" id="9795390at2"/>
<dbReference type="AlphaFoldDB" id="A0A4R7JL59"/>
<dbReference type="PANTHER" id="PTHR43851">
    <property type="match status" value="1"/>
</dbReference>
<dbReference type="EMBL" id="SOAX01000007">
    <property type="protein sequence ID" value="TDT37837.1"/>
    <property type="molecule type" value="Genomic_DNA"/>
</dbReference>
<dbReference type="RefSeq" id="WP_133737026.1">
    <property type="nucleotide sequence ID" value="NZ_SOAX01000007.1"/>
</dbReference>
<dbReference type="PANTHER" id="PTHR43851:SF3">
    <property type="entry name" value="COENZYME Q8"/>
    <property type="match status" value="1"/>
</dbReference>
<proteinExistence type="inferred from homology"/>
<reference evidence="6 7" key="1">
    <citation type="submission" date="2019-03" db="EMBL/GenBank/DDBJ databases">
        <title>Genomic Encyclopedia of Type Strains, Phase IV (KMG-IV): sequencing the most valuable type-strain genomes for metagenomic binning, comparative biology and taxonomic classification.</title>
        <authorList>
            <person name="Goeker M."/>
        </authorList>
    </citation>
    <scope>NUCLEOTIDE SEQUENCE [LARGE SCALE GENOMIC DNA]</scope>
    <source>
        <strain evidence="6 7">DSM 15505</strain>
    </source>
</reference>
<protein>
    <submittedName>
        <fullName evidence="6">Putative unusual protein kinase regulating ubiquinone biosynthesis (AarF/ABC1/UbiB family)</fullName>
    </submittedName>
</protein>
<feature type="domain" description="ABC1 atypical kinase-like" evidence="5">
    <location>
        <begin position="102"/>
        <end position="348"/>
    </location>
</feature>
<dbReference type="SUPFAM" id="SSF56112">
    <property type="entry name" value="Protein kinase-like (PK-like)"/>
    <property type="match status" value="1"/>
</dbReference>
<evidence type="ECO:0000256" key="3">
    <source>
        <dbReference type="ARBA" id="ARBA00022741"/>
    </source>
</evidence>
<dbReference type="Pfam" id="PF03109">
    <property type="entry name" value="ABC1"/>
    <property type="match status" value="1"/>
</dbReference>
<dbReference type="GO" id="GO:0005524">
    <property type="term" value="F:ATP binding"/>
    <property type="evidence" value="ECO:0007669"/>
    <property type="project" value="UniProtKB-KW"/>
</dbReference>
<dbReference type="GO" id="GO:0006744">
    <property type="term" value="P:ubiquinone biosynthetic process"/>
    <property type="evidence" value="ECO:0007669"/>
    <property type="project" value="TreeGrafter"/>
</dbReference>
<keyword evidence="2" id="KW-0808">Transferase</keyword>
<organism evidence="6 7">
    <name type="scientific">Halospina denitrificans</name>
    <dbReference type="NCBI Taxonomy" id="332522"/>
    <lineage>
        <taxon>Bacteria</taxon>
        <taxon>Pseudomonadati</taxon>
        <taxon>Pseudomonadota</taxon>
        <taxon>Gammaproteobacteria</taxon>
        <taxon>Halospina</taxon>
    </lineage>
</organism>
<dbReference type="GO" id="GO:0016301">
    <property type="term" value="F:kinase activity"/>
    <property type="evidence" value="ECO:0007669"/>
    <property type="project" value="UniProtKB-KW"/>
</dbReference>
<dbReference type="InterPro" id="IPR011009">
    <property type="entry name" value="Kinase-like_dom_sf"/>
</dbReference>
<comment type="caution">
    <text evidence="6">The sequence shown here is derived from an EMBL/GenBank/DDBJ whole genome shotgun (WGS) entry which is preliminary data.</text>
</comment>
<dbReference type="InterPro" id="IPR034646">
    <property type="entry name" value="ADCK3_dom"/>
</dbReference>
<evidence type="ECO:0000256" key="2">
    <source>
        <dbReference type="ARBA" id="ARBA00022679"/>
    </source>
</evidence>
<comment type="similarity">
    <text evidence="1">Belongs to the protein kinase superfamily. ADCK protein kinase family.</text>
</comment>
<keyword evidence="4" id="KW-0067">ATP-binding</keyword>
<keyword evidence="6" id="KW-0830">Ubiquinone</keyword>
<dbReference type="Proteomes" id="UP000295830">
    <property type="component" value="Unassembled WGS sequence"/>
</dbReference>
<keyword evidence="3" id="KW-0547">Nucleotide-binding</keyword>
<gene>
    <name evidence="6" type="ORF">DES49_2800</name>
</gene>
<dbReference type="InterPro" id="IPR004147">
    <property type="entry name" value="ABC1_dom"/>
</dbReference>
<keyword evidence="6" id="KW-0418">Kinase</keyword>
<evidence type="ECO:0000313" key="6">
    <source>
        <dbReference type="EMBL" id="TDT37837.1"/>
    </source>
</evidence>
<evidence type="ECO:0000313" key="7">
    <source>
        <dbReference type="Proteomes" id="UP000295830"/>
    </source>
</evidence>
<accession>A0A4R7JL59</accession>
<name>A0A4R7JL59_9GAMM</name>
<keyword evidence="7" id="KW-1185">Reference proteome</keyword>
<dbReference type="InterPro" id="IPR051409">
    <property type="entry name" value="Atypical_kinase_ADCK"/>
</dbReference>
<sequence length="478" mass="54610">MPSEKKPRSVDRIKTGSFERRLSLTRAGLYAGTRMAGHYATNWFGSRERRDKRHSSMLTRQAEFLVEELGQLKGSVVKIGQIMALYGEHFLPEEVTEALHTLEDKTTSLEWPVIERTLKEELGDKRFAELDVEPDPIGAASLGQVHRAVRRSDGTSIVLKIQYPGVAEAVDSDLNSVAQLLKMARVVSWGPDFDEWLEEVRTMMHREVDYELEARTTESFRLKLENDSRFVVPRIIHEYSAPHVIASTFESGYSVGSEPVQSLSLERRSELGKAALELFLSELFIWNEIQTDPNFGNYRIRLAEDTGDRDQIVLLDFGAVQRYSDDFLGPVREMIRASYEQDLEAVIQGGIKLRFMDPEWPRPILERFGRVCMSVLEPLSGDIMEKPDYALNANGEYRWKQSDLPNRVARQATRSAISRYFRIPPREFIFLNRKLVGVYTFISVLEAEFNGEPILREYLYGDASSHESATGIEESGKL</sequence>